<feature type="domain" description="Lipocalin-like" evidence="2">
    <location>
        <begin position="38"/>
        <end position="109"/>
    </location>
</feature>
<evidence type="ECO:0000259" key="2">
    <source>
        <dbReference type="Pfam" id="PF13648"/>
    </source>
</evidence>
<accession>A0ABQ1JZD6</accession>
<dbReference type="Pfam" id="PF13648">
    <property type="entry name" value="Lipocalin_4"/>
    <property type="match status" value="1"/>
</dbReference>
<dbReference type="PROSITE" id="PS51257">
    <property type="entry name" value="PROKAR_LIPOPROTEIN"/>
    <property type="match status" value="1"/>
</dbReference>
<keyword evidence="4" id="KW-1185">Reference proteome</keyword>
<feature type="signal peptide" evidence="1">
    <location>
        <begin position="1"/>
        <end position="18"/>
    </location>
</feature>
<evidence type="ECO:0000313" key="3">
    <source>
        <dbReference type="EMBL" id="GGB80051.1"/>
    </source>
</evidence>
<sequence length="148" mass="16535">MKKIFLLLFAFAALSCSSDDDNGVVDNGLKDPYTGSVVGSWETVSIWRDDYIILLDCEDENLEETSYLLTFNENGSFDMYNKCTEAFLGTGTYTTTGNVLTITINGETGKAHMIDHLDEDQQLAFRFTIGDGGLFYGYEYRVQAVPTE</sequence>
<reference evidence="4" key="1">
    <citation type="journal article" date="2019" name="Int. J. Syst. Evol. Microbiol.">
        <title>The Global Catalogue of Microorganisms (GCM) 10K type strain sequencing project: providing services to taxonomists for standard genome sequencing and annotation.</title>
        <authorList>
            <consortium name="The Broad Institute Genomics Platform"/>
            <consortium name="The Broad Institute Genome Sequencing Center for Infectious Disease"/>
            <person name="Wu L."/>
            <person name="Ma J."/>
        </authorList>
    </citation>
    <scope>NUCLEOTIDE SEQUENCE [LARGE SCALE GENOMIC DNA]</scope>
    <source>
        <strain evidence="4">CGMCC 1.15461</strain>
    </source>
</reference>
<dbReference type="InterPro" id="IPR024311">
    <property type="entry name" value="Lipocalin-like"/>
</dbReference>
<organism evidence="3 4">
    <name type="scientific">Flavobacterium suaedae</name>
    <dbReference type="NCBI Taxonomy" id="1767027"/>
    <lineage>
        <taxon>Bacteria</taxon>
        <taxon>Pseudomonadati</taxon>
        <taxon>Bacteroidota</taxon>
        <taxon>Flavobacteriia</taxon>
        <taxon>Flavobacteriales</taxon>
        <taxon>Flavobacteriaceae</taxon>
        <taxon>Flavobacterium</taxon>
    </lineage>
</organism>
<keyword evidence="1" id="KW-0732">Signal</keyword>
<dbReference type="Proteomes" id="UP000615760">
    <property type="component" value="Unassembled WGS sequence"/>
</dbReference>
<feature type="chain" id="PRO_5045671165" description="Lipocalin-like domain-containing protein" evidence="1">
    <location>
        <begin position="19"/>
        <end position="148"/>
    </location>
</feature>
<dbReference type="RefSeq" id="WP_188621176.1">
    <property type="nucleotide sequence ID" value="NZ_BMJE01000005.1"/>
</dbReference>
<proteinExistence type="predicted"/>
<protein>
    <recommendedName>
        <fullName evidence="2">Lipocalin-like domain-containing protein</fullName>
    </recommendedName>
</protein>
<dbReference type="EMBL" id="BMJE01000005">
    <property type="protein sequence ID" value="GGB80051.1"/>
    <property type="molecule type" value="Genomic_DNA"/>
</dbReference>
<gene>
    <name evidence="3" type="ORF">GCM10007424_20240</name>
</gene>
<comment type="caution">
    <text evidence="3">The sequence shown here is derived from an EMBL/GenBank/DDBJ whole genome shotgun (WGS) entry which is preliminary data.</text>
</comment>
<evidence type="ECO:0000256" key="1">
    <source>
        <dbReference type="SAM" id="SignalP"/>
    </source>
</evidence>
<evidence type="ECO:0000313" key="4">
    <source>
        <dbReference type="Proteomes" id="UP000615760"/>
    </source>
</evidence>
<name>A0ABQ1JZD6_9FLAO</name>